<keyword evidence="4" id="KW-1185">Reference proteome</keyword>
<dbReference type="EMBL" id="OX597830">
    <property type="protein sequence ID" value="CAI9735343.1"/>
    <property type="molecule type" value="Genomic_DNA"/>
</dbReference>
<proteinExistence type="predicted"/>
<feature type="transmembrane region" description="Helical" evidence="1">
    <location>
        <begin position="132"/>
        <end position="159"/>
    </location>
</feature>
<keyword evidence="1" id="KW-0472">Membrane</keyword>
<keyword evidence="2" id="KW-0732">Signal</keyword>
<accession>A0AA36BJM4</accession>
<protein>
    <submittedName>
        <fullName evidence="3">Uncharacterized protein</fullName>
    </submittedName>
</protein>
<keyword evidence="1" id="KW-0812">Transmembrane</keyword>
<feature type="chain" id="PRO_5041451185" evidence="2">
    <location>
        <begin position="25"/>
        <end position="194"/>
    </location>
</feature>
<feature type="signal peptide" evidence="2">
    <location>
        <begin position="1"/>
        <end position="24"/>
    </location>
</feature>
<reference evidence="3" key="1">
    <citation type="submission" date="2023-08" db="EMBL/GenBank/DDBJ databases">
        <authorList>
            <person name="Alioto T."/>
            <person name="Alioto T."/>
            <person name="Gomez Garrido J."/>
        </authorList>
    </citation>
    <scope>NUCLEOTIDE SEQUENCE</scope>
</reference>
<sequence length="194" mass="19474">MMVLLWLLLVVMTLLVLLWLSLLGEEVAVIGSDVDFVVVLVVGCDDIVDGSVVRVVDTVDVVAALGVVVSSMVCIGVSDLLVDIGFVAVDSVGDAFGSVVIDDVSTVLIIVCSDAVVVDASVVVVFGSVVAVFGFVVVVVVGGIVVVDGIVLVSAVVAVDSVVIADAVLTAVGSVVIVVGPVVVVVVGTTVFVV</sequence>
<evidence type="ECO:0000256" key="2">
    <source>
        <dbReference type="SAM" id="SignalP"/>
    </source>
</evidence>
<evidence type="ECO:0000313" key="3">
    <source>
        <dbReference type="EMBL" id="CAI9735343.1"/>
    </source>
</evidence>
<name>A0AA36BJM4_OCTVU</name>
<evidence type="ECO:0000313" key="4">
    <source>
        <dbReference type="Proteomes" id="UP001162480"/>
    </source>
</evidence>
<dbReference type="AlphaFoldDB" id="A0AA36BJM4"/>
<dbReference type="Proteomes" id="UP001162480">
    <property type="component" value="Chromosome 17"/>
</dbReference>
<gene>
    <name evidence="3" type="ORF">OCTVUL_1B002053</name>
</gene>
<keyword evidence="1" id="KW-1133">Transmembrane helix</keyword>
<feature type="transmembrane region" description="Helical" evidence="1">
    <location>
        <begin position="61"/>
        <end position="86"/>
    </location>
</feature>
<feature type="transmembrane region" description="Helical" evidence="1">
    <location>
        <begin position="171"/>
        <end position="193"/>
    </location>
</feature>
<evidence type="ECO:0000256" key="1">
    <source>
        <dbReference type="SAM" id="Phobius"/>
    </source>
</evidence>
<organism evidence="3 4">
    <name type="scientific">Octopus vulgaris</name>
    <name type="common">Common octopus</name>
    <dbReference type="NCBI Taxonomy" id="6645"/>
    <lineage>
        <taxon>Eukaryota</taxon>
        <taxon>Metazoa</taxon>
        <taxon>Spiralia</taxon>
        <taxon>Lophotrochozoa</taxon>
        <taxon>Mollusca</taxon>
        <taxon>Cephalopoda</taxon>
        <taxon>Coleoidea</taxon>
        <taxon>Octopodiformes</taxon>
        <taxon>Octopoda</taxon>
        <taxon>Incirrata</taxon>
        <taxon>Octopodidae</taxon>
        <taxon>Octopus</taxon>
    </lineage>
</organism>
<feature type="transmembrane region" description="Helical" evidence="1">
    <location>
        <begin position="107"/>
        <end position="126"/>
    </location>
</feature>